<evidence type="ECO:0000313" key="1">
    <source>
        <dbReference type="EMBL" id="QJI00505.1"/>
    </source>
</evidence>
<sequence length="67" mass="7825">MITSEWKMSHYENKKMTAFLESIESLEGREAACGLLNFIKEEYPEIARPLFGDLIWSETKEGTWPQL</sequence>
<dbReference type="AlphaFoldDB" id="A0A6M3XRE8"/>
<proteinExistence type="predicted"/>
<gene>
    <name evidence="1" type="ORF">TM448B01980_0005</name>
</gene>
<name>A0A6M3XRE8_9ZZZZ</name>
<protein>
    <submittedName>
        <fullName evidence="1">Uncharacterized protein</fullName>
    </submittedName>
</protein>
<dbReference type="EMBL" id="MT144857">
    <property type="protein sequence ID" value="QJI00505.1"/>
    <property type="molecule type" value="Genomic_DNA"/>
</dbReference>
<organism evidence="1">
    <name type="scientific">viral metagenome</name>
    <dbReference type="NCBI Taxonomy" id="1070528"/>
    <lineage>
        <taxon>unclassified sequences</taxon>
        <taxon>metagenomes</taxon>
        <taxon>organismal metagenomes</taxon>
    </lineage>
</organism>
<reference evidence="1" key="1">
    <citation type="submission" date="2020-03" db="EMBL/GenBank/DDBJ databases">
        <title>The deep terrestrial virosphere.</title>
        <authorList>
            <person name="Holmfeldt K."/>
            <person name="Nilsson E."/>
            <person name="Simone D."/>
            <person name="Lopez-Fernandez M."/>
            <person name="Wu X."/>
            <person name="de Brujin I."/>
            <person name="Lundin D."/>
            <person name="Andersson A."/>
            <person name="Bertilsson S."/>
            <person name="Dopson M."/>
        </authorList>
    </citation>
    <scope>NUCLEOTIDE SEQUENCE</scope>
    <source>
        <strain evidence="1">TM448B01980</strain>
    </source>
</reference>
<accession>A0A6M3XRE8</accession>